<evidence type="ECO:0000259" key="2">
    <source>
        <dbReference type="PROSITE" id="PS50197"/>
    </source>
</evidence>
<reference evidence="4 5" key="1">
    <citation type="journal article" date="2019" name="PLoS Negl. Trop. Dis.">
        <title>Whole genome sequencing of Entamoeba nuttalli reveals mammalian host-related molecular signatures and a novel octapeptide-repeat surface protein.</title>
        <authorList>
            <person name="Tanaka M."/>
            <person name="Makiuchi T."/>
            <person name="Komiyama T."/>
            <person name="Shiina T."/>
            <person name="Osaki K."/>
            <person name="Tachibana H."/>
        </authorList>
    </citation>
    <scope>NUCLEOTIDE SEQUENCE [LARGE SCALE GENOMIC DNA]</scope>
    <source>
        <strain evidence="4 5">P19-061405</strain>
    </source>
</reference>
<dbReference type="InterPro" id="IPR036372">
    <property type="entry name" value="BEACH_dom_sf"/>
</dbReference>
<comment type="caution">
    <text evidence="4">The sequence shown here is derived from an EMBL/GenBank/DDBJ whole genome shotgun (WGS) entry which is preliminary data.</text>
</comment>
<dbReference type="SUPFAM" id="SSF50978">
    <property type="entry name" value="WD40 repeat-like"/>
    <property type="match status" value="1"/>
</dbReference>
<dbReference type="SMART" id="SM01026">
    <property type="entry name" value="Beach"/>
    <property type="match status" value="1"/>
</dbReference>
<dbReference type="InterPro" id="IPR036322">
    <property type="entry name" value="WD40_repeat_dom_sf"/>
</dbReference>
<dbReference type="SUPFAM" id="SSF50729">
    <property type="entry name" value="PH domain-like"/>
    <property type="match status" value="1"/>
</dbReference>
<evidence type="ECO:0000256" key="1">
    <source>
        <dbReference type="SAM" id="Coils"/>
    </source>
</evidence>
<sequence>MSEEKKVFTEEEISMIEKIEINGKNPNLTNQNEIEIIINKCLNEGDKYLSVVNKLLSDSEILSHYRENENGMKLVMNMVIKSINDFMKFNGKENINNIKNKLSISWICGAVKGAKLYKINNEENIEIFNKFLTFILNRNKREEATIINGIVMNIYTSQVIQNDNSCNFFEEILNKFGVLEEYAEMDDVIFYEYQCGLAMMLFTMIGRNELFRYRGIVQHKYIEFFNFILKRNSILKEIVSYEKFIEPIRLDLESLPLFIHMLKIFIQCEQINECNKVFNEFCHSLLLFQGRQKLLLPINLLEYLLNPLLIQFIKMPWYSKLILNSINEPLHSALISSNIKLREEVFKLITQIELKEITESFLQLATFYLHSTTENGLFEYMTFVNIASKNNNEIAKKALIILINNVFNGEEIPKVKEDFYNVVISLISLSFDEEYIQLIFKLLRVTWKNKSNKKVFNSFINEFSNKLIELKQFYILIIKELIQSISSSSINEMYKIDNVSIIHYPKLLPVIINFMSLKICPLDLFLSIEKLFISFNLNLYYVSKYCSCQIINLITQNDQSLITEQLQQLLEIILLYSSPPQAGKQLTKALEEGKGKNTIIKLIYKLLSSQLQKPTYSIHFIGSPLIYSQPLTIQFKSTTIVFCFSYSLESESKQCIFNFIGEGNSLTLYLENNSLLLVFNENTLNELKISFNYILHPKVWYLIFINFELKNTLPIIHLIIYNNSINPLFEQNIEYKLKDNYLNSNKNYIGTSFKSKFPFYGEFSFFSIYSICLNPIDILLTQTQGFDILEHLQTNKRIFYISPLNIVKENNSNNDITTTITNNKYLIFYKNSKTLQTISGNNIKLCICQSLQNSLHQSNFLPRFFYFVRSLERTQFIDIFKLNARANNPVFLLLSFISRCVIGSQEMKEDFINIKGALLLESIISHSTPVFVIPAIFDQFQKLAEYFEKDIETYEIFQSILFDFRLWTPFSFTFQKYVLQKVVQLMKGSNRYMQYLSDLLILYFQPEFPSNLKLHTKMIRKLSINEINELRNFIWKSMGDCIQPNKQTLQPFISTLNIIKNDNIFIEGFIILLKSINYSSKWIEIFISYLCQELLNLLFKFKYTIKALIFECIGKFLEFVDSKFPYFQNISQTIQLAISIEGIFTLEELRVFQNYPIKITELINIQEIYLNIFQYSTNEVADKLTIFWISQPKNLIQICNGKEINFKIVESLINGIKGDFKRLRTIGLLLKRSLTNESLRNYENISKLYLLFIKVDECSGEYALLPDLLFNISKALEEKKSEKGLKALVMCTNLFLTKLLQTDTPRVFTIESLIPFFEKYKDNSYVKKALRKMRIIRAIQVTENTNEIIQLKDNKKEVLAMYGVYCMDRIMITKVLDVRERLVQLFLNISKIFNDDLIKEIKNYQNGSENEREEMIDLLINGKSNHLEEIINGVIFSKVRRILSGYASNILLDDEEYHAICNDEINLIVGKKKENKENLLCGFIGNEVRNNCEEKRIEELKEKLNKEIELLDRKYKKFDGKMMNEINGIPKYWQIESIEIDGMKGNFKGNEMIDLHKEALVYSSERKDKEIEMDNESFIIKKMNSHNVFIEQYCDKEEINYSQQIIFEMNCELITEKAFMKIKDFQKPWTLNGMIKVIDNILIFNENNNNNNTTTKPIIKKYNINNIEEILPRRYLMKYEGIEIFFMNGKSMYIIFNNKKNMIKVFALLRKISGLNEFNLNNLIQQSLKKWQNGEISNFEYLMLLNRYSSRSYHDLTQYPIFPWILKDYKSTSLNLNDENIYRDLSLPIPCINPERFKVDQEKFNQLFGENGIQKDQIPYYYTTFYSACDYVFFFLIRCEPYTTMFIKMNNGHFDRPERMFYSIEHSWKTCMSSTQCNIELIPEFYYLPEFLINENHFNFGILPDTKQQVDDVSLPQWAKTPEEFISLHRLALESPYVSSHLHQWIDLIFGYKSTGNEALNAKNLYYPTAYEDNYDPNQMDKNELELFLQRHMFGGQVPVQLFNKPHPPRMFIQSNTINQIIDKLDIGKIIESIQINNDDIMVIGDKGIFKISIDTNNHLKINGNIQINKPNYIHIERNKCCFTSDGKYLFIASKEDNNIHVYQIDNGKEVLCLKLHLNTISYLSIIRNKKYDYLITGSKDSSLFITKINSKTPLSLGKIKIITSHEGEIILSKYDIHNDLLATICKKGIITLTRLSSMKIVLKFNVDNQINDLTFCDNKLFIVTTTNLLCYSLKGKLLSEIEETCDFILPLFNSSNICCISDDLITFHNSYNLSQWSSNEEVLINEKICSLFITNHSIWIYTISGNIVRLIQKQPITL</sequence>
<dbReference type="EMBL" id="BAAFRS010000012">
    <property type="protein sequence ID" value="GAB1219063.1"/>
    <property type="molecule type" value="Genomic_DNA"/>
</dbReference>
<keyword evidence="5" id="KW-1185">Reference proteome</keyword>
<feature type="domain" description="BEACH-type PH" evidence="3">
    <location>
        <begin position="1600"/>
        <end position="1710"/>
    </location>
</feature>
<evidence type="ECO:0000313" key="5">
    <source>
        <dbReference type="Proteomes" id="UP001628156"/>
    </source>
</evidence>
<name>A0ABQ0D8G3_9EUKA</name>
<feature type="coiled-coil region" evidence="1">
    <location>
        <begin position="1490"/>
        <end position="1521"/>
    </location>
</feature>
<accession>A0ABQ0D8G3</accession>
<evidence type="ECO:0000313" key="4">
    <source>
        <dbReference type="EMBL" id="GAB1219063.1"/>
    </source>
</evidence>
<dbReference type="Gene3D" id="2.130.10.10">
    <property type="entry name" value="YVTN repeat-like/Quinoprotein amine dehydrogenase"/>
    <property type="match status" value="1"/>
</dbReference>
<evidence type="ECO:0008006" key="6">
    <source>
        <dbReference type="Google" id="ProtNLM"/>
    </source>
</evidence>
<dbReference type="PROSITE" id="PS51783">
    <property type="entry name" value="PH_BEACH"/>
    <property type="match status" value="1"/>
</dbReference>
<dbReference type="PROSITE" id="PS50197">
    <property type="entry name" value="BEACH"/>
    <property type="match status" value="1"/>
</dbReference>
<dbReference type="SUPFAM" id="SSF81837">
    <property type="entry name" value="BEACH domain"/>
    <property type="match status" value="1"/>
</dbReference>
<dbReference type="InterPro" id="IPR050865">
    <property type="entry name" value="BEACH_Domain"/>
</dbReference>
<dbReference type="InterPro" id="IPR000409">
    <property type="entry name" value="BEACH_dom"/>
</dbReference>
<evidence type="ECO:0000259" key="3">
    <source>
        <dbReference type="PROSITE" id="PS51783"/>
    </source>
</evidence>
<dbReference type="PANTHER" id="PTHR13743">
    <property type="entry name" value="BEIGE/BEACH-RELATED"/>
    <property type="match status" value="1"/>
</dbReference>
<feature type="domain" description="BEACH" evidence="2">
    <location>
        <begin position="1716"/>
        <end position="2010"/>
    </location>
</feature>
<dbReference type="Pfam" id="PF02138">
    <property type="entry name" value="Beach"/>
    <property type="match status" value="1"/>
</dbReference>
<dbReference type="InterPro" id="IPR023362">
    <property type="entry name" value="PH-BEACH_dom"/>
</dbReference>
<proteinExistence type="predicted"/>
<organism evidence="4 5">
    <name type="scientific">Entamoeba nuttalli</name>
    <dbReference type="NCBI Taxonomy" id="412467"/>
    <lineage>
        <taxon>Eukaryota</taxon>
        <taxon>Amoebozoa</taxon>
        <taxon>Evosea</taxon>
        <taxon>Archamoebae</taxon>
        <taxon>Mastigamoebida</taxon>
        <taxon>Entamoebidae</taxon>
        <taxon>Entamoeba</taxon>
    </lineage>
</organism>
<dbReference type="Pfam" id="PF14844">
    <property type="entry name" value="PH_BEACH"/>
    <property type="match status" value="1"/>
</dbReference>
<gene>
    <name evidence="4" type="ORF">ENUP19_0012G0015</name>
</gene>
<dbReference type="CDD" id="cd06071">
    <property type="entry name" value="Beach"/>
    <property type="match status" value="1"/>
</dbReference>
<dbReference type="PANTHER" id="PTHR13743:SF112">
    <property type="entry name" value="BEACH DOMAIN-CONTAINING PROTEIN"/>
    <property type="match status" value="1"/>
</dbReference>
<dbReference type="InterPro" id="IPR011993">
    <property type="entry name" value="PH-like_dom_sf"/>
</dbReference>
<dbReference type="Proteomes" id="UP001628156">
    <property type="component" value="Unassembled WGS sequence"/>
</dbReference>
<dbReference type="Gene3D" id="1.10.1540.10">
    <property type="entry name" value="BEACH domain"/>
    <property type="match status" value="1"/>
</dbReference>
<dbReference type="Gene3D" id="2.30.29.30">
    <property type="entry name" value="Pleckstrin-homology domain (PH domain)/Phosphotyrosine-binding domain (PTB)"/>
    <property type="match status" value="1"/>
</dbReference>
<protein>
    <recommendedName>
        <fullName evidence="6">Beige/BEACH domain containing protein</fullName>
    </recommendedName>
</protein>
<dbReference type="InterPro" id="IPR015943">
    <property type="entry name" value="WD40/YVTN_repeat-like_dom_sf"/>
</dbReference>
<keyword evidence="1" id="KW-0175">Coiled coil</keyword>